<keyword evidence="3" id="KW-0285">Flavoprotein</keyword>
<dbReference type="PRINTS" id="PR00368">
    <property type="entry name" value="FADPNR"/>
</dbReference>
<evidence type="ECO:0000256" key="1">
    <source>
        <dbReference type="ARBA" id="ARBA00001974"/>
    </source>
</evidence>
<accession>A0A0B4XIF5</accession>
<sequence length="431" mass="47424">MGAAKILVIGGGAGGLPLVTFLGRKLGKHHLADITLVDSSSIHVWKPRYHEVATGAIDADLDAVDYRAHARLNHYRFEPGTLTQVDAAGQTVTLAPVHDQQGEEVLPERKLAYDYLVLAVGSQSNDFNTPGVREHALFLDSRQQADRFRERFLNACLHANHVNAPLSVAIVGGGATGVELAAEIHHAISMLKLYGHEHLDRKQLNVHLIEAAPRILPVLTERVSATAHARLEALGVQVHVNTLVERAEPNTFVVKNGDDITADLLVWAAGVKAPDVLGGIDGLERNRINQIVVEPTLQAKGQPRIFVIGDCAACLLPGSEKPIPPRAQSAQQMAQHMAKNFERLLQYDKPLQPFTYKDRGSLVSLSQYNSVGMLMGNLKGGNFFVEGWLARMMYISLYRLHQAALYGWPRTLMLLVAGRFNRLVRPRLKLH</sequence>
<keyword evidence="8" id="KW-1185">Reference proteome</keyword>
<dbReference type="Pfam" id="PF07992">
    <property type="entry name" value="Pyr_redox_2"/>
    <property type="match status" value="1"/>
</dbReference>
<keyword evidence="4" id="KW-0274">FAD</keyword>
<dbReference type="GO" id="GO:0019646">
    <property type="term" value="P:aerobic electron transport chain"/>
    <property type="evidence" value="ECO:0007669"/>
    <property type="project" value="TreeGrafter"/>
</dbReference>
<dbReference type="PANTHER" id="PTHR42913:SF3">
    <property type="entry name" value="64 KDA MITOCHONDRIAL NADH DEHYDROGENASE (EUROFUNG)"/>
    <property type="match status" value="1"/>
</dbReference>
<dbReference type="STRING" id="391936.S7S_02170"/>
<evidence type="ECO:0000313" key="7">
    <source>
        <dbReference type="EMBL" id="AJD46856.1"/>
    </source>
</evidence>
<dbReference type="AlphaFoldDB" id="A0A0B4XIF5"/>
<reference evidence="7 8" key="1">
    <citation type="journal article" date="2012" name="J. Bacteriol.">
        <title>Genome sequence of an alkane-degrading bacterium, Alcanivorax pacificus type strain W11-5, isolated from deep sea sediment.</title>
        <authorList>
            <person name="Lai Q."/>
            <person name="Shao Z."/>
        </authorList>
    </citation>
    <scope>NUCLEOTIDE SEQUENCE [LARGE SCALE GENOMIC DNA]</scope>
    <source>
        <strain evidence="7 8">W11-5</strain>
    </source>
</reference>
<dbReference type="InterPro" id="IPR036188">
    <property type="entry name" value="FAD/NAD-bd_sf"/>
</dbReference>
<feature type="domain" description="FAD/NAD(P)-binding" evidence="6">
    <location>
        <begin position="5"/>
        <end position="334"/>
    </location>
</feature>
<evidence type="ECO:0000256" key="2">
    <source>
        <dbReference type="ARBA" id="ARBA00005272"/>
    </source>
</evidence>
<name>A0A0B4XIF5_9GAMM</name>
<dbReference type="GO" id="GO:0003955">
    <property type="term" value="F:NAD(P)H dehydrogenase (quinone) activity"/>
    <property type="evidence" value="ECO:0007669"/>
    <property type="project" value="TreeGrafter"/>
</dbReference>
<evidence type="ECO:0000256" key="5">
    <source>
        <dbReference type="ARBA" id="ARBA00023002"/>
    </source>
</evidence>
<dbReference type="Proteomes" id="UP000006764">
    <property type="component" value="Chromosome"/>
</dbReference>
<dbReference type="OrthoDB" id="9781621at2"/>
<dbReference type="HOGENOM" id="CLU_021377_7_0_6"/>
<dbReference type="PRINTS" id="PR00411">
    <property type="entry name" value="PNDRDTASEI"/>
</dbReference>
<evidence type="ECO:0000256" key="4">
    <source>
        <dbReference type="ARBA" id="ARBA00022827"/>
    </source>
</evidence>
<evidence type="ECO:0000256" key="3">
    <source>
        <dbReference type="ARBA" id="ARBA00022630"/>
    </source>
</evidence>
<evidence type="ECO:0000313" key="8">
    <source>
        <dbReference type="Proteomes" id="UP000006764"/>
    </source>
</evidence>
<dbReference type="RefSeq" id="WP_041025916.1">
    <property type="nucleotide sequence ID" value="NZ_CP004387.1"/>
</dbReference>
<organism evidence="7 8">
    <name type="scientific">Isoalcanivorax pacificus W11-5</name>
    <dbReference type="NCBI Taxonomy" id="391936"/>
    <lineage>
        <taxon>Bacteria</taxon>
        <taxon>Pseudomonadati</taxon>
        <taxon>Pseudomonadota</taxon>
        <taxon>Gammaproteobacteria</taxon>
        <taxon>Oceanospirillales</taxon>
        <taxon>Alcanivoracaceae</taxon>
        <taxon>Isoalcanivorax</taxon>
    </lineage>
</organism>
<dbReference type="EMBL" id="CP004387">
    <property type="protein sequence ID" value="AJD46856.1"/>
    <property type="molecule type" value="Genomic_DNA"/>
</dbReference>
<dbReference type="KEGG" id="apac:S7S_02170"/>
<comment type="cofactor">
    <cofactor evidence="1">
        <name>FAD</name>
        <dbReference type="ChEBI" id="CHEBI:57692"/>
    </cofactor>
</comment>
<comment type="similarity">
    <text evidence="2">Belongs to the NADH dehydrogenase family.</text>
</comment>
<dbReference type="PANTHER" id="PTHR42913">
    <property type="entry name" value="APOPTOSIS-INDUCING FACTOR 1"/>
    <property type="match status" value="1"/>
</dbReference>
<proteinExistence type="inferred from homology"/>
<gene>
    <name evidence="7" type="ORF">S7S_02170</name>
</gene>
<dbReference type="InterPro" id="IPR051169">
    <property type="entry name" value="NADH-Q_oxidoreductase"/>
</dbReference>
<dbReference type="SUPFAM" id="SSF51905">
    <property type="entry name" value="FAD/NAD(P)-binding domain"/>
    <property type="match status" value="1"/>
</dbReference>
<protein>
    <submittedName>
        <fullName evidence="7">NADH dehydrogenase</fullName>
    </submittedName>
</protein>
<dbReference type="Gene3D" id="3.50.50.100">
    <property type="match status" value="1"/>
</dbReference>
<dbReference type="InterPro" id="IPR023753">
    <property type="entry name" value="FAD/NAD-binding_dom"/>
</dbReference>
<evidence type="ECO:0000259" key="6">
    <source>
        <dbReference type="Pfam" id="PF07992"/>
    </source>
</evidence>
<keyword evidence="5" id="KW-0560">Oxidoreductase</keyword>